<name>A0AA48I9U5_9ALTE</name>
<keyword evidence="1" id="KW-0732">Signal</keyword>
<feature type="signal peptide" evidence="1">
    <location>
        <begin position="1"/>
        <end position="46"/>
    </location>
</feature>
<feature type="domain" description="Solute-binding protein family 3/N-terminal" evidence="2">
    <location>
        <begin position="76"/>
        <end position="293"/>
    </location>
</feature>
<gene>
    <name evidence="3" type="ORF">MACH26_41160</name>
</gene>
<evidence type="ECO:0000313" key="4">
    <source>
        <dbReference type="Proteomes" id="UP001333710"/>
    </source>
</evidence>
<dbReference type="KEGG" id="pmaw:MACH26_41160"/>
<organism evidence="3 4">
    <name type="scientific">Planctobacterium marinum</name>
    <dbReference type="NCBI Taxonomy" id="1631968"/>
    <lineage>
        <taxon>Bacteria</taxon>
        <taxon>Pseudomonadati</taxon>
        <taxon>Pseudomonadota</taxon>
        <taxon>Gammaproteobacteria</taxon>
        <taxon>Alteromonadales</taxon>
        <taxon>Alteromonadaceae</taxon>
        <taxon>Planctobacterium</taxon>
    </lineage>
</organism>
<dbReference type="SUPFAM" id="SSF53850">
    <property type="entry name" value="Periplasmic binding protein-like II"/>
    <property type="match status" value="1"/>
</dbReference>
<sequence length="305" mass="34011">MKQILVFGKPLKSVAMVRILLSKLNLGTLCQIKALRCLLISAMLFAAPLQAENSQDSDSTGADDSVINVRFCIPNADVYPFFMFDDRAITGINPDIIRAAFSQKPLQQARLELIPRPWKRCNKELSSGEIDMVIGSFSKERDDAGVYPNELGYALEDMVVSTADVCFISLPGVQLQKTQAGIHGHAEFLVGIEAGFSQSHGPDISPTWVVMYNHLEKYRLLKMGRVDAIVQVCSMDNFPIDTKAEASGYKDFITLQPPYQSNPAYVIFSQQFAAQQPLLARKILQETQKIDKQKIYARYHSSAVK</sequence>
<dbReference type="InterPro" id="IPR001638">
    <property type="entry name" value="Solute-binding_3/MltF_N"/>
</dbReference>
<accession>A0AA48I9U5</accession>
<dbReference type="RefSeq" id="WP_338294659.1">
    <property type="nucleotide sequence ID" value="NZ_AP027272.1"/>
</dbReference>
<dbReference type="Pfam" id="PF00497">
    <property type="entry name" value="SBP_bac_3"/>
    <property type="match status" value="1"/>
</dbReference>
<dbReference type="Proteomes" id="UP001333710">
    <property type="component" value="Chromosome"/>
</dbReference>
<evidence type="ECO:0000259" key="2">
    <source>
        <dbReference type="Pfam" id="PF00497"/>
    </source>
</evidence>
<keyword evidence="4" id="KW-1185">Reference proteome</keyword>
<reference evidence="3" key="1">
    <citation type="submission" date="2023-01" db="EMBL/GenBank/DDBJ databases">
        <title>Complete genome sequence of Planctobacterium marinum strain Dej080120_11.</title>
        <authorList>
            <person name="Ueki S."/>
            <person name="Maruyama F."/>
        </authorList>
    </citation>
    <scope>NUCLEOTIDE SEQUENCE</scope>
    <source>
        <strain evidence="3">Dej080120_11</strain>
    </source>
</reference>
<proteinExistence type="predicted"/>
<dbReference type="Gene3D" id="3.40.190.10">
    <property type="entry name" value="Periplasmic binding protein-like II"/>
    <property type="match status" value="2"/>
</dbReference>
<evidence type="ECO:0000256" key="1">
    <source>
        <dbReference type="SAM" id="SignalP"/>
    </source>
</evidence>
<protein>
    <recommendedName>
        <fullName evidence="2">Solute-binding protein family 3/N-terminal domain-containing protein</fullName>
    </recommendedName>
</protein>
<dbReference type="EMBL" id="AP027272">
    <property type="protein sequence ID" value="BDX08595.1"/>
    <property type="molecule type" value="Genomic_DNA"/>
</dbReference>
<evidence type="ECO:0000313" key="3">
    <source>
        <dbReference type="EMBL" id="BDX08595.1"/>
    </source>
</evidence>
<feature type="chain" id="PRO_5041296227" description="Solute-binding protein family 3/N-terminal domain-containing protein" evidence="1">
    <location>
        <begin position="47"/>
        <end position="305"/>
    </location>
</feature>
<dbReference type="AlphaFoldDB" id="A0AA48I9U5"/>